<sequence length="227" mass="26425">MRKWKETDEGEIYAFLGLLIIAGANLWSERSGRPIFCALMTENRLQSRLRFCRFDDLHSRTDRMKSDKLAAFQDIWNMFMDNIKKVYKLSFFLTVVALLDWRRHEDEAKQISEIYVGRPPGQTVSTNTADLVKRSWCWKGRKITMDSTFTSVQLAEDLLAYRTTVVGTLRRIRRDVPSEMTTARDCQAGSSVFCFDRQLTMVSYIPKRSKCDLLLSTMHHDGATREE</sequence>
<dbReference type="PANTHER" id="PTHR46599:SF6">
    <property type="entry name" value="DUAL SPECIFICITY PHOSPHATASE 26"/>
    <property type="match status" value="1"/>
</dbReference>
<evidence type="ECO:0000313" key="5">
    <source>
        <dbReference type="EMBL" id="KRZ20396.1"/>
    </source>
</evidence>
<dbReference type="EMBL" id="JYDS01000242">
    <property type="protein sequence ID" value="KRZ20396.1"/>
    <property type="molecule type" value="Genomic_DNA"/>
</dbReference>
<keyword evidence="1" id="KW-0472">Membrane</keyword>
<evidence type="ECO:0000259" key="2">
    <source>
        <dbReference type="Pfam" id="PF13843"/>
    </source>
</evidence>
<evidence type="ECO:0000313" key="6">
    <source>
        <dbReference type="Proteomes" id="UP000054632"/>
    </source>
</evidence>
<protein>
    <recommendedName>
        <fullName evidence="2">PiggyBac transposable element-derived protein domain-containing protein</fullName>
    </recommendedName>
</protein>
<proteinExistence type="predicted"/>
<dbReference type="STRING" id="6337.A0A0V1IC21"/>
<dbReference type="Proteomes" id="UP000054815">
    <property type="component" value="Unassembled WGS sequence"/>
</dbReference>
<organism evidence="5 7">
    <name type="scientific">Trichinella pseudospiralis</name>
    <name type="common">Parasitic roundworm</name>
    <dbReference type="NCBI Taxonomy" id="6337"/>
    <lineage>
        <taxon>Eukaryota</taxon>
        <taxon>Metazoa</taxon>
        <taxon>Ecdysozoa</taxon>
        <taxon>Nematoda</taxon>
        <taxon>Enoplea</taxon>
        <taxon>Dorylaimia</taxon>
        <taxon>Trichinellida</taxon>
        <taxon>Trichinellidae</taxon>
        <taxon>Trichinella</taxon>
    </lineage>
</organism>
<dbReference type="PANTHER" id="PTHR46599">
    <property type="entry name" value="PIGGYBAC TRANSPOSABLE ELEMENT-DERIVED PROTEIN 4"/>
    <property type="match status" value="1"/>
</dbReference>
<feature type="transmembrane region" description="Helical" evidence="1">
    <location>
        <begin position="12"/>
        <end position="28"/>
    </location>
</feature>
<dbReference type="InterPro" id="IPR029526">
    <property type="entry name" value="PGBD"/>
</dbReference>
<accession>A0A0V1IC21</accession>
<name>A0A0V1IC21_TRIPS</name>
<evidence type="ECO:0000256" key="1">
    <source>
        <dbReference type="SAM" id="Phobius"/>
    </source>
</evidence>
<dbReference type="EMBL" id="JYDR01000188">
    <property type="protein sequence ID" value="KRY65948.1"/>
    <property type="molecule type" value="Genomic_DNA"/>
</dbReference>
<evidence type="ECO:0000313" key="7">
    <source>
        <dbReference type="Proteomes" id="UP000054805"/>
    </source>
</evidence>
<feature type="domain" description="PiggyBac transposable element-derived protein" evidence="2">
    <location>
        <begin position="2"/>
        <end position="95"/>
    </location>
</feature>
<gene>
    <name evidence="4" type="ORF">T4A_720</name>
    <name evidence="5" type="ORF">T4B_9213</name>
    <name evidence="3" type="ORF">T4E_108</name>
</gene>
<dbReference type="Proteomes" id="UP000054805">
    <property type="component" value="Unassembled WGS sequence"/>
</dbReference>
<evidence type="ECO:0000313" key="4">
    <source>
        <dbReference type="EMBL" id="KRY65948.1"/>
    </source>
</evidence>
<dbReference type="AlphaFoldDB" id="A0A0V1IC21"/>
<keyword evidence="7" id="KW-1185">Reference proteome</keyword>
<keyword evidence="1" id="KW-0812">Transmembrane</keyword>
<comment type="caution">
    <text evidence="5">The sequence shown here is derived from an EMBL/GenBank/DDBJ whole genome shotgun (WGS) entry which is preliminary data.</text>
</comment>
<evidence type="ECO:0000313" key="3">
    <source>
        <dbReference type="EMBL" id="KRX92722.1"/>
    </source>
</evidence>
<feature type="domain" description="PiggyBac transposable element-derived protein" evidence="2">
    <location>
        <begin position="131"/>
        <end position="221"/>
    </location>
</feature>
<keyword evidence="1" id="KW-1133">Transmembrane helix</keyword>
<reference evidence="6 7" key="1">
    <citation type="submission" date="2015-01" db="EMBL/GenBank/DDBJ databases">
        <title>Evolution of Trichinella species and genotypes.</title>
        <authorList>
            <person name="Korhonen P.K."/>
            <person name="Edoardo P."/>
            <person name="Giuseppe L.R."/>
            <person name="Gasser R.B."/>
        </authorList>
    </citation>
    <scope>NUCLEOTIDE SEQUENCE [LARGE SCALE GENOMIC DNA]</scope>
    <source>
        <strain evidence="4">ISS13</strain>
        <strain evidence="3">ISS141</strain>
        <strain evidence="5">ISS588</strain>
    </source>
</reference>
<dbReference type="EMBL" id="JYDU01000105">
    <property type="protein sequence ID" value="KRX92722.1"/>
    <property type="molecule type" value="Genomic_DNA"/>
</dbReference>
<dbReference type="Pfam" id="PF13843">
    <property type="entry name" value="DDE_Tnp_1_7"/>
    <property type="match status" value="2"/>
</dbReference>
<dbReference type="Proteomes" id="UP000054632">
    <property type="component" value="Unassembled WGS sequence"/>
</dbReference>